<dbReference type="Pfam" id="PF00092">
    <property type="entry name" value="VWA"/>
    <property type="match status" value="1"/>
</dbReference>
<dbReference type="Gene3D" id="3.40.50.410">
    <property type="entry name" value="von Willebrand factor, type A domain"/>
    <property type="match status" value="1"/>
</dbReference>
<dbReference type="Pfam" id="PF24558">
    <property type="entry name" value="DUF7604"/>
    <property type="match status" value="1"/>
</dbReference>
<evidence type="ECO:0000313" key="5">
    <source>
        <dbReference type="EMBL" id="NEG88677.1"/>
    </source>
</evidence>
<evidence type="ECO:0000256" key="1">
    <source>
        <dbReference type="SAM" id="MobiDB-lite"/>
    </source>
</evidence>
<evidence type="ECO:0000256" key="3">
    <source>
        <dbReference type="SAM" id="SignalP"/>
    </source>
</evidence>
<keyword evidence="6" id="KW-1185">Reference proteome</keyword>
<feature type="chain" id="PRO_5026698602" evidence="3">
    <location>
        <begin position="21"/>
        <end position="643"/>
    </location>
</feature>
<gene>
    <name evidence="5" type="ORF">GFD25_01375</name>
</gene>
<dbReference type="AlphaFoldDB" id="A0A6N9Z205"/>
<feature type="compositionally biased region" description="Low complexity" evidence="1">
    <location>
        <begin position="598"/>
        <end position="608"/>
    </location>
</feature>
<keyword evidence="2" id="KW-0812">Transmembrane</keyword>
<keyword evidence="2" id="KW-0472">Membrane</keyword>
<name>A0A6N9Z205_9BIFI</name>
<dbReference type="PROSITE" id="PS50234">
    <property type="entry name" value="VWFA"/>
    <property type="match status" value="1"/>
</dbReference>
<dbReference type="InterPro" id="IPR052229">
    <property type="entry name" value="Collagen-VI/PIF"/>
</dbReference>
<organism evidence="5 6">
    <name type="scientific">Bifidobacterium aerophilum</name>
    <dbReference type="NCBI Taxonomy" id="1798155"/>
    <lineage>
        <taxon>Bacteria</taxon>
        <taxon>Bacillati</taxon>
        <taxon>Actinomycetota</taxon>
        <taxon>Actinomycetes</taxon>
        <taxon>Bifidobacteriales</taxon>
        <taxon>Bifidobacteriaceae</taxon>
        <taxon>Bifidobacterium</taxon>
    </lineage>
</organism>
<proteinExistence type="predicted"/>
<dbReference type="PANTHER" id="PTHR22588:SF3">
    <property type="entry name" value="VWFA DOMAIN-CONTAINING PROTEIN"/>
    <property type="match status" value="1"/>
</dbReference>
<protein>
    <submittedName>
        <fullName evidence="5">VWA domain-containing protein</fullName>
    </submittedName>
</protein>
<dbReference type="CDD" id="cd00222">
    <property type="entry name" value="CollagenBindB"/>
    <property type="match status" value="1"/>
</dbReference>
<keyword evidence="2" id="KW-1133">Transmembrane helix</keyword>
<dbReference type="InterPro" id="IPR008454">
    <property type="entry name" value="Collagen-bd_Cna-like_B-typ_dom"/>
</dbReference>
<dbReference type="Pfam" id="PF05738">
    <property type="entry name" value="Cna_B"/>
    <property type="match status" value="1"/>
</dbReference>
<dbReference type="InterPro" id="IPR002035">
    <property type="entry name" value="VWF_A"/>
</dbReference>
<dbReference type="PANTHER" id="PTHR22588">
    <property type="entry name" value="VWFA DOMAIN-CONTAINING PROTEIN"/>
    <property type="match status" value="1"/>
</dbReference>
<comment type="caution">
    <text evidence="5">The sequence shown here is derived from an EMBL/GenBank/DDBJ whole genome shotgun (WGS) entry which is preliminary data.</text>
</comment>
<feature type="domain" description="VWFA" evidence="4">
    <location>
        <begin position="83"/>
        <end position="318"/>
    </location>
</feature>
<dbReference type="InterPro" id="IPR036465">
    <property type="entry name" value="vWFA_dom_sf"/>
</dbReference>
<evidence type="ECO:0000313" key="6">
    <source>
        <dbReference type="Proteomes" id="UP000469194"/>
    </source>
</evidence>
<dbReference type="SUPFAM" id="SSF49478">
    <property type="entry name" value="Cna protein B-type domain"/>
    <property type="match status" value="1"/>
</dbReference>
<dbReference type="InterPro" id="IPR055384">
    <property type="entry name" value="DUF7604"/>
</dbReference>
<evidence type="ECO:0000259" key="4">
    <source>
        <dbReference type="PROSITE" id="PS50234"/>
    </source>
</evidence>
<feature type="signal peptide" evidence="3">
    <location>
        <begin position="1"/>
        <end position="20"/>
    </location>
</feature>
<feature type="compositionally biased region" description="Basic and acidic residues" evidence="1">
    <location>
        <begin position="577"/>
        <end position="594"/>
    </location>
</feature>
<dbReference type="CDD" id="cd00198">
    <property type="entry name" value="vWFA"/>
    <property type="match status" value="1"/>
</dbReference>
<feature type="region of interest" description="Disordered" evidence="1">
    <location>
        <begin position="577"/>
        <end position="608"/>
    </location>
</feature>
<dbReference type="SMART" id="SM00327">
    <property type="entry name" value="VWA"/>
    <property type="match status" value="1"/>
</dbReference>
<reference evidence="5 6" key="1">
    <citation type="submission" date="2019-10" db="EMBL/GenBank/DDBJ databases">
        <title>Bifidobacterium from non-human primates.</title>
        <authorList>
            <person name="Modesto M."/>
        </authorList>
    </citation>
    <scope>NUCLEOTIDE SEQUENCE [LARGE SCALE GENOMIC DNA]</scope>
    <source>
        <strain evidence="5 6">TRE17</strain>
    </source>
</reference>
<dbReference type="SUPFAM" id="SSF53300">
    <property type="entry name" value="vWA-like"/>
    <property type="match status" value="1"/>
</dbReference>
<dbReference type="Gene3D" id="2.60.40.1140">
    <property type="entry name" value="Collagen-binding surface protein Cna, B-type domain"/>
    <property type="match status" value="1"/>
</dbReference>
<accession>A0A6N9Z205</accession>
<sequence>MSAVAAVAMLGAGVGIAAYANDDASAPATQTGVAAAPADPSLNAPAHTKTVTANADGTYTVSLNVTGASSSTDGEIVKNQPLDIALVLDVSGSMSQRMNDGKTKIDALKSAVDGFINATAAKNEKLDESEQPNQIALVKFAGKESDEIGDTSYTGHYGNHNQYEYTANHTQIVSNLTTDATALTDAVNNLQPNGETRADFAFDKAKTVLSGARDGAKKVVIFFTDGEPTSDQNFDPTIANTAVSEAKSLKDTTIYSIGVFDGAKPSDTTSQFNSYMNAVSSNYPNATAYNALGTPGEKGGYYKAATNSSELNNIFESIRQEISKTAKYTDVTVSDKLSQWFVGAASADGKPSDFTYTKNGQPWAEAPAATVAADGTVSWPVVADGATLEDGVTYTVSFKVKATQEAYDEAVANHKDDEAAAGDNNFYTNDNDVAKVSYKTVVTSTTGETTTGDLQNVAYNKPTVTLPVSTITVTKAWKDKDGKDVEPGADSVSVQLQQDGADYGEPAELNADNQWTASFTVPAGPNGHVYTAVEKAVEGYKASYDLSVSAEPSKIEGAGINLNGLTAQGGAIAVTNTREDAAKPPVDNGDKGNKGDNTAKTPTKTPAKKLSVTGSSVAAFGGFGVMALIAAGVAIAIRKRQTL</sequence>
<evidence type="ECO:0000256" key="2">
    <source>
        <dbReference type="SAM" id="Phobius"/>
    </source>
</evidence>
<keyword evidence="3" id="KW-0732">Signal</keyword>
<feature type="transmembrane region" description="Helical" evidence="2">
    <location>
        <begin position="617"/>
        <end position="637"/>
    </location>
</feature>
<dbReference type="EMBL" id="WHZW01000002">
    <property type="protein sequence ID" value="NEG88677.1"/>
    <property type="molecule type" value="Genomic_DNA"/>
</dbReference>
<dbReference type="Proteomes" id="UP000469194">
    <property type="component" value="Unassembled WGS sequence"/>
</dbReference>